<dbReference type="PRINTS" id="PR00111">
    <property type="entry name" value="ABHYDROLASE"/>
</dbReference>
<dbReference type="GO" id="GO:0003824">
    <property type="term" value="F:catalytic activity"/>
    <property type="evidence" value="ECO:0007669"/>
    <property type="project" value="UniProtKB-ARBA"/>
</dbReference>
<dbReference type="InterPro" id="IPR050266">
    <property type="entry name" value="AB_hydrolase_sf"/>
</dbReference>
<dbReference type="SUPFAM" id="SSF53474">
    <property type="entry name" value="alpha/beta-Hydrolases"/>
    <property type="match status" value="1"/>
</dbReference>
<dbReference type="EMBL" id="JACHMN010000001">
    <property type="protein sequence ID" value="MBB5867726.1"/>
    <property type="molecule type" value="Genomic_DNA"/>
</dbReference>
<dbReference type="GO" id="GO:0016020">
    <property type="term" value="C:membrane"/>
    <property type="evidence" value="ECO:0007669"/>
    <property type="project" value="TreeGrafter"/>
</dbReference>
<evidence type="ECO:0000313" key="3">
    <source>
        <dbReference type="Proteomes" id="UP000587527"/>
    </source>
</evidence>
<dbReference type="InterPro" id="IPR000073">
    <property type="entry name" value="AB_hydrolase_1"/>
</dbReference>
<feature type="domain" description="AB hydrolase-1" evidence="1">
    <location>
        <begin position="25"/>
        <end position="160"/>
    </location>
</feature>
<dbReference type="Pfam" id="PF00561">
    <property type="entry name" value="Abhydrolase_1"/>
    <property type="match status" value="1"/>
</dbReference>
<dbReference type="Gene3D" id="3.40.50.1820">
    <property type="entry name" value="alpha/beta hydrolase"/>
    <property type="match status" value="1"/>
</dbReference>
<dbReference type="RefSeq" id="WP_184832830.1">
    <property type="nucleotide sequence ID" value="NZ_JACHMN010000001.1"/>
</dbReference>
<comment type="caution">
    <text evidence="2">The sequence shown here is derived from an EMBL/GenBank/DDBJ whole genome shotgun (WGS) entry which is preliminary data.</text>
</comment>
<evidence type="ECO:0000259" key="1">
    <source>
        <dbReference type="Pfam" id="PF00561"/>
    </source>
</evidence>
<evidence type="ECO:0000313" key="2">
    <source>
        <dbReference type="EMBL" id="MBB5867726.1"/>
    </source>
</evidence>
<dbReference type="AlphaFoldDB" id="A0A841BKG9"/>
<keyword evidence="3" id="KW-1185">Reference proteome</keyword>
<accession>A0A841BKG9</accession>
<organism evidence="2 3">
    <name type="scientific">Allocatelliglobosispora scoriae</name>
    <dbReference type="NCBI Taxonomy" id="643052"/>
    <lineage>
        <taxon>Bacteria</taxon>
        <taxon>Bacillati</taxon>
        <taxon>Actinomycetota</taxon>
        <taxon>Actinomycetes</taxon>
        <taxon>Micromonosporales</taxon>
        <taxon>Micromonosporaceae</taxon>
        <taxon>Allocatelliglobosispora</taxon>
    </lineage>
</organism>
<gene>
    <name evidence="2" type="ORF">F4553_001105</name>
</gene>
<dbReference type="Proteomes" id="UP000587527">
    <property type="component" value="Unassembled WGS sequence"/>
</dbReference>
<dbReference type="PANTHER" id="PTHR43798:SF33">
    <property type="entry name" value="HYDROLASE, PUTATIVE (AFU_ORTHOLOGUE AFUA_2G14860)-RELATED"/>
    <property type="match status" value="1"/>
</dbReference>
<dbReference type="InterPro" id="IPR029058">
    <property type="entry name" value="AB_hydrolase_fold"/>
</dbReference>
<name>A0A841BKG9_9ACTN</name>
<protein>
    <submittedName>
        <fullName evidence="2">Pimeloyl-ACP methyl ester carboxylesterase</fullName>
    </submittedName>
</protein>
<sequence length="278" mass="29911">MELVGVPTPAGGTVSCRTWPGQTRPFVLVHGLASNARLWDEVADELSAAGHPVWAVDLPGHGATELPPTGVDTASAARAVTAVIQAHLLAGAVVAGQSWGGNVAVRLTADRPELVGALALVDGGWIDLPADFGTWDECAEALRPADLHGLRADDLRDRLRQSHPDWSDRAVEATVASLRELPDGTVERRLPIPAHLAIVRDMWDHPPGPWLARITAPTLLLPAIPQDHARAERTRRRVAAAADLLLDNTIREYADSDHDLHAQRPRELATDLLGLARR</sequence>
<proteinExistence type="predicted"/>
<reference evidence="2 3" key="1">
    <citation type="submission" date="2020-08" db="EMBL/GenBank/DDBJ databases">
        <title>Sequencing the genomes of 1000 actinobacteria strains.</title>
        <authorList>
            <person name="Klenk H.-P."/>
        </authorList>
    </citation>
    <scope>NUCLEOTIDE SEQUENCE [LARGE SCALE GENOMIC DNA]</scope>
    <source>
        <strain evidence="2 3">DSM 45362</strain>
    </source>
</reference>
<dbReference type="PANTHER" id="PTHR43798">
    <property type="entry name" value="MONOACYLGLYCEROL LIPASE"/>
    <property type="match status" value="1"/>
</dbReference>